<dbReference type="SUPFAM" id="SSF53756">
    <property type="entry name" value="UDP-Glycosyltransferase/glycogen phosphorylase"/>
    <property type="match status" value="1"/>
</dbReference>
<evidence type="ECO:0000313" key="1">
    <source>
        <dbReference type="EMBL" id="SNV52163.1"/>
    </source>
</evidence>
<dbReference type="KEGG" id="vrm:44547418_00018"/>
<evidence type="ECO:0008006" key="3">
    <source>
        <dbReference type="Google" id="ProtNLM"/>
    </source>
</evidence>
<reference evidence="1 2" key="1">
    <citation type="submission" date="2017-06" db="EMBL/GenBank/DDBJ databases">
        <authorList>
            <consortium name="Pathogen Informatics"/>
        </authorList>
    </citation>
    <scope>NUCLEOTIDE SEQUENCE [LARGE SCALE GENOMIC DNA]</scope>
    <source>
        <strain evidence="1 2">NCTC12018</strain>
    </source>
</reference>
<dbReference type="AlphaFoldDB" id="A0A239Y1E6"/>
<evidence type="ECO:0000313" key="2">
    <source>
        <dbReference type="Proteomes" id="UP000214973"/>
    </source>
</evidence>
<organism evidence="1 2">
    <name type="scientific">Veillonella rodentium</name>
    <dbReference type="NCBI Taxonomy" id="248315"/>
    <lineage>
        <taxon>Bacteria</taxon>
        <taxon>Bacillati</taxon>
        <taxon>Bacillota</taxon>
        <taxon>Negativicutes</taxon>
        <taxon>Veillonellales</taxon>
        <taxon>Veillonellaceae</taxon>
        <taxon>Veillonella</taxon>
    </lineage>
</organism>
<dbReference type="EMBL" id="LT906470">
    <property type="protein sequence ID" value="SNV52163.1"/>
    <property type="molecule type" value="Genomic_DNA"/>
</dbReference>
<accession>A0A239Y1E6</accession>
<dbReference type="Proteomes" id="UP000214973">
    <property type="component" value="Chromosome 1"/>
</dbReference>
<sequence>MRVAILESIIMPAGHEVEFDRIIINELKRQGHEPVLMVPENFKFKVDYGVDVIYLDGGAVVTYAGAAKWKKPFLSLLREKRRRAWFRSAARKLTDHNCDALIIPTATYRYVKALLDTFLKNAAVPIHLIFHGIGKGENRRFLTQAERASRYENIYLDVITLRDDMLRSDLPRVRAVAPPVFMPSIEKRPAFTTHHPLRLGFFGQFRKEKNIIPLLDAFKSATFNGSVELLVQGATAKPEDGELFDSIARSYADVEGLTFLHANLIGPEWDRALLDVDAILMPYGAERYRYHWSAMLFTAIGFNKPVLVSPEINPEVLQQYRVGESIDVSDVDTIRRGLERFVNQMIENPSVYQEGLQRANETYSHRRMIQSMLEA</sequence>
<dbReference type="Gene3D" id="3.40.50.2000">
    <property type="entry name" value="Glycogen Phosphorylase B"/>
    <property type="match status" value="1"/>
</dbReference>
<keyword evidence="2" id="KW-1185">Reference proteome</keyword>
<dbReference type="RefSeq" id="WP_095064641.1">
    <property type="nucleotide sequence ID" value="NZ_LT906470.1"/>
</dbReference>
<proteinExistence type="predicted"/>
<protein>
    <recommendedName>
        <fullName evidence="3">Glycosyl transferases group 1</fullName>
    </recommendedName>
</protein>
<gene>
    <name evidence="1" type="ORF">SAMEA44547418_00018</name>
</gene>
<name>A0A239Y1E6_9FIRM</name>